<dbReference type="InterPro" id="IPR018540">
    <property type="entry name" value="Spo0E-like"/>
</dbReference>
<dbReference type="SUPFAM" id="SSF140500">
    <property type="entry name" value="BAS1536-like"/>
    <property type="match status" value="1"/>
</dbReference>
<name>A0A4R5KWL9_9BACL</name>
<dbReference type="InterPro" id="IPR037208">
    <property type="entry name" value="Spo0E-like_sf"/>
</dbReference>
<protein>
    <submittedName>
        <fullName evidence="2">Aspartyl-phosphate phosphatase Spo0E family protein</fullName>
    </submittedName>
</protein>
<accession>A0A4R5KWL9</accession>
<evidence type="ECO:0000313" key="3">
    <source>
        <dbReference type="Proteomes" id="UP000295636"/>
    </source>
</evidence>
<keyword evidence="1" id="KW-0175">Coiled coil</keyword>
<comment type="caution">
    <text evidence="2">The sequence shown here is derived from an EMBL/GenBank/DDBJ whole genome shotgun (WGS) entry which is preliminary data.</text>
</comment>
<organism evidence="2 3">
    <name type="scientific">Paenibacillus piri</name>
    <dbReference type="NCBI Taxonomy" id="2547395"/>
    <lineage>
        <taxon>Bacteria</taxon>
        <taxon>Bacillati</taxon>
        <taxon>Bacillota</taxon>
        <taxon>Bacilli</taxon>
        <taxon>Bacillales</taxon>
        <taxon>Paenibacillaceae</taxon>
        <taxon>Paenibacillus</taxon>
    </lineage>
</organism>
<dbReference type="Proteomes" id="UP000295636">
    <property type="component" value="Unassembled WGS sequence"/>
</dbReference>
<dbReference type="Pfam" id="PF09388">
    <property type="entry name" value="SpoOE-like"/>
    <property type="match status" value="1"/>
</dbReference>
<keyword evidence="3" id="KW-1185">Reference proteome</keyword>
<gene>
    <name evidence="2" type="ORF">E1757_01995</name>
</gene>
<dbReference type="InterPro" id="IPR036638">
    <property type="entry name" value="HLH_DNA-bd_sf"/>
</dbReference>
<dbReference type="OrthoDB" id="2666800at2"/>
<evidence type="ECO:0000256" key="1">
    <source>
        <dbReference type="SAM" id="Coils"/>
    </source>
</evidence>
<sequence length="87" mass="10530">MAFPEYQLRQYQHIGWIRENDQQAKWVSGKKKKSSAARSLEDEIYQLRRELEDLVRNEKSLTSPKVVETSMILDKKINEYMNRKRDR</sequence>
<feature type="coiled-coil region" evidence="1">
    <location>
        <begin position="30"/>
        <end position="57"/>
    </location>
</feature>
<dbReference type="RefSeq" id="WP_133225139.1">
    <property type="nucleotide sequence ID" value="NZ_SMRT01000001.1"/>
</dbReference>
<dbReference type="GO" id="GO:0046983">
    <property type="term" value="F:protein dimerization activity"/>
    <property type="evidence" value="ECO:0007669"/>
    <property type="project" value="InterPro"/>
</dbReference>
<evidence type="ECO:0000313" key="2">
    <source>
        <dbReference type="EMBL" id="TDG00430.1"/>
    </source>
</evidence>
<proteinExistence type="predicted"/>
<dbReference type="Gene3D" id="4.10.280.10">
    <property type="entry name" value="Helix-loop-helix DNA-binding domain"/>
    <property type="match status" value="1"/>
</dbReference>
<dbReference type="EMBL" id="SMRT01000001">
    <property type="protein sequence ID" value="TDG00430.1"/>
    <property type="molecule type" value="Genomic_DNA"/>
</dbReference>
<dbReference type="GO" id="GO:0043937">
    <property type="term" value="P:regulation of sporulation"/>
    <property type="evidence" value="ECO:0007669"/>
    <property type="project" value="InterPro"/>
</dbReference>
<dbReference type="AlphaFoldDB" id="A0A4R5KWL9"/>
<reference evidence="2 3" key="1">
    <citation type="submission" date="2019-03" db="EMBL/GenBank/DDBJ databases">
        <title>This is whole genome sequence of Paenibacillus sp MS74 strain.</title>
        <authorList>
            <person name="Trinh H.N."/>
        </authorList>
    </citation>
    <scope>NUCLEOTIDE SEQUENCE [LARGE SCALE GENOMIC DNA]</scope>
    <source>
        <strain evidence="2 3">MS74</strain>
    </source>
</reference>